<feature type="transmembrane region" description="Helical" evidence="16">
    <location>
        <begin position="50"/>
        <end position="77"/>
    </location>
</feature>
<dbReference type="InterPro" id="IPR027659">
    <property type="entry name" value="Sgcb"/>
</dbReference>
<evidence type="ECO:0000256" key="3">
    <source>
        <dbReference type="ARBA" id="ARBA00004274"/>
    </source>
</evidence>
<evidence type="ECO:0000256" key="11">
    <source>
        <dbReference type="ARBA" id="ARBA00023136"/>
    </source>
</evidence>
<evidence type="ECO:0000256" key="14">
    <source>
        <dbReference type="ARBA" id="ARBA00023212"/>
    </source>
</evidence>
<keyword evidence="6" id="KW-1003">Cell membrane</keyword>
<proteinExistence type="inferred from homology"/>
<dbReference type="GO" id="GO:0016012">
    <property type="term" value="C:sarcoglycan complex"/>
    <property type="evidence" value="ECO:0007669"/>
    <property type="project" value="InterPro"/>
</dbReference>
<evidence type="ECO:0000256" key="9">
    <source>
        <dbReference type="ARBA" id="ARBA00022968"/>
    </source>
</evidence>
<keyword evidence="11 16" id="KW-0472">Membrane</keyword>
<dbReference type="GO" id="GO:0042383">
    <property type="term" value="C:sarcolemma"/>
    <property type="evidence" value="ECO:0007669"/>
    <property type="project" value="UniProtKB-SubCell"/>
</dbReference>
<evidence type="ECO:0000256" key="6">
    <source>
        <dbReference type="ARBA" id="ARBA00022475"/>
    </source>
</evidence>
<dbReference type="Proteomes" id="UP001151699">
    <property type="component" value="Chromosome C"/>
</dbReference>
<evidence type="ECO:0000313" key="17">
    <source>
        <dbReference type="EMBL" id="KAJ6635645.1"/>
    </source>
</evidence>
<dbReference type="PANTHER" id="PTHR21142">
    <property type="entry name" value="SARCOGLYCANS"/>
    <property type="match status" value="1"/>
</dbReference>
<keyword evidence="8 16" id="KW-0812">Transmembrane</keyword>
<keyword evidence="9" id="KW-0735">Signal-anchor</keyword>
<keyword evidence="14" id="KW-0206">Cytoskeleton</keyword>
<dbReference type="OrthoDB" id="5843723at2759"/>
<dbReference type="InterPro" id="IPR006875">
    <property type="entry name" value="Sarcoglycan"/>
</dbReference>
<evidence type="ECO:0000256" key="4">
    <source>
        <dbReference type="ARBA" id="ARBA00007574"/>
    </source>
</evidence>
<evidence type="ECO:0000256" key="12">
    <source>
        <dbReference type="ARBA" id="ARBA00023157"/>
    </source>
</evidence>
<dbReference type="EMBL" id="WJQU01000004">
    <property type="protein sequence ID" value="KAJ6635645.1"/>
    <property type="molecule type" value="Genomic_DNA"/>
</dbReference>
<evidence type="ECO:0000256" key="5">
    <source>
        <dbReference type="ARBA" id="ARBA00015329"/>
    </source>
</evidence>
<evidence type="ECO:0000313" key="18">
    <source>
        <dbReference type="Proteomes" id="UP001151699"/>
    </source>
</evidence>
<dbReference type="AlphaFoldDB" id="A0A9Q0MPD0"/>
<dbReference type="GO" id="GO:0007517">
    <property type="term" value="P:muscle organ development"/>
    <property type="evidence" value="ECO:0007669"/>
    <property type="project" value="InterPro"/>
</dbReference>
<evidence type="ECO:0000256" key="13">
    <source>
        <dbReference type="ARBA" id="ARBA00023180"/>
    </source>
</evidence>
<keyword evidence="10 16" id="KW-1133">Transmembrane helix</keyword>
<protein>
    <recommendedName>
        <fullName evidence="5">Beta-sarcoglycan</fullName>
    </recommendedName>
</protein>
<comment type="caution">
    <text evidence="17">The sequence shown here is derived from an EMBL/GenBank/DDBJ whole genome shotgun (WGS) entry which is preliminary data.</text>
</comment>
<keyword evidence="12" id="KW-1015">Disulfide bond</keyword>
<comment type="similarity">
    <text evidence="4">Belongs to the sarcoglycan beta/delta/gamma/zeta family.</text>
</comment>
<comment type="subcellular location">
    <subcellularLocation>
        <location evidence="3">Cell membrane</location>
        <location evidence="3">Sarcolemma</location>
        <topology evidence="3">Single-pass type II membrane protein</topology>
    </subcellularLocation>
    <subcellularLocation>
        <location evidence="2">Cytoplasm</location>
        <location evidence="2">Cytoskeleton</location>
    </subcellularLocation>
</comment>
<gene>
    <name evidence="17" type="primary">SGCB</name>
    <name evidence="17" type="ORF">Bhyg_14231</name>
</gene>
<evidence type="ECO:0000256" key="10">
    <source>
        <dbReference type="ARBA" id="ARBA00022989"/>
    </source>
</evidence>
<evidence type="ECO:0000256" key="8">
    <source>
        <dbReference type="ARBA" id="ARBA00022692"/>
    </source>
</evidence>
<organism evidence="17 18">
    <name type="scientific">Pseudolycoriella hygida</name>
    <dbReference type="NCBI Taxonomy" id="35572"/>
    <lineage>
        <taxon>Eukaryota</taxon>
        <taxon>Metazoa</taxon>
        <taxon>Ecdysozoa</taxon>
        <taxon>Arthropoda</taxon>
        <taxon>Hexapoda</taxon>
        <taxon>Insecta</taxon>
        <taxon>Pterygota</taxon>
        <taxon>Neoptera</taxon>
        <taxon>Endopterygota</taxon>
        <taxon>Diptera</taxon>
        <taxon>Nematocera</taxon>
        <taxon>Sciaroidea</taxon>
        <taxon>Sciaridae</taxon>
        <taxon>Pseudolycoriella</taxon>
    </lineage>
</organism>
<dbReference type="Pfam" id="PF04790">
    <property type="entry name" value="Sarcoglycan_1"/>
    <property type="match status" value="1"/>
</dbReference>
<evidence type="ECO:0000256" key="1">
    <source>
        <dbReference type="ARBA" id="ARBA00002860"/>
    </source>
</evidence>
<comment type="function">
    <text evidence="1">Component of the sarcoglycan complex, a subcomplex of the dystrophin-glycoprotein complex which forms a link between the F-actin cytoskeleton and the extracellular matrix.</text>
</comment>
<reference evidence="17" key="1">
    <citation type="submission" date="2022-07" db="EMBL/GenBank/DDBJ databases">
        <authorList>
            <person name="Trinca V."/>
            <person name="Uliana J.V.C."/>
            <person name="Torres T.T."/>
            <person name="Ward R.J."/>
            <person name="Monesi N."/>
        </authorList>
    </citation>
    <scope>NUCLEOTIDE SEQUENCE</scope>
    <source>
        <strain evidence="17">HSMRA1968</strain>
        <tissue evidence="17">Whole embryos</tissue>
    </source>
</reference>
<keyword evidence="18" id="KW-1185">Reference proteome</keyword>
<keyword evidence="13" id="KW-0325">Glycoprotein</keyword>
<keyword evidence="7" id="KW-0963">Cytoplasm</keyword>
<sequence>MSFNNSLHQNNFTADLNSESATCPKSIGRREMICDNKSTYNSDPAGRNTFAFWVIVCIIFIMTIGNLILTMTIIGVLRLGKGMEFMEMVPEAETIKFFGVTDFDRLYKKDGVIEGFADVPMNITADNSNVAINFLKPNGQTHNKMLMSKNGTAFNEINHFILRDPQTNEQIFTTHKPHYNMVGADNLHAKMISASQIRAPVSEALSLNSTKGKMVFRGSEGVKLNGKEIFFSADQNLVLKSHNGSITLNGADGVFVDVKNIPIVGEHGIKLDNEQFKICVCMPSGKLFRVPIPLSSHTVKGLCSHTKHDPCI</sequence>
<evidence type="ECO:0000256" key="16">
    <source>
        <dbReference type="SAM" id="Phobius"/>
    </source>
</evidence>
<evidence type="ECO:0000256" key="15">
    <source>
        <dbReference type="ARBA" id="ARBA00026041"/>
    </source>
</evidence>
<dbReference type="PANTHER" id="PTHR21142:SF2">
    <property type="entry name" value="BETA-SARCOGLYCAN"/>
    <property type="match status" value="1"/>
</dbReference>
<accession>A0A9Q0MPD0</accession>
<comment type="subunit">
    <text evidence="15">Cross-link to form 2 major subcomplexes: one consisting of SGCB, SGCD and SGCG and the other consisting of SGCB and SGCD. The association between SGCB and SGCG is particularly strong while SGCA is loosely associated with the other sarcoglycans.</text>
</comment>
<name>A0A9Q0MPD0_9DIPT</name>
<evidence type="ECO:0000256" key="7">
    <source>
        <dbReference type="ARBA" id="ARBA00022490"/>
    </source>
</evidence>
<dbReference type="GO" id="GO:0005856">
    <property type="term" value="C:cytoskeleton"/>
    <property type="evidence" value="ECO:0007669"/>
    <property type="project" value="UniProtKB-SubCell"/>
</dbReference>
<evidence type="ECO:0000256" key="2">
    <source>
        <dbReference type="ARBA" id="ARBA00004245"/>
    </source>
</evidence>